<name>A0A7W6BJP9_9SPHN</name>
<accession>A0A7W6BJP9</accession>
<comment type="caution">
    <text evidence="1">The sequence shown here is derived from an EMBL/GenBank/DDBJ whole genome shotgun (WGS) entry which is preliminary data.</text>
</comment>
<keyword evidence="2" id="KW-1185">Reference proteome</keyword>
<protein>
    <submittedName>
        <fullName evidence="1">Uncharacterized protein</fullName>
    </submittedName>
</protein>
<evidence type="ECO:0000313" key="1">
    <source>
        <dbReference type="EMBL" id="MBB3928280.1"/>
    </source>
</evidence>
<dbReference type="RefSeq" id="WP_188073562.1">
    <property type="nucleotide sequence ID" value="NZ_BSPS01000011.1"/>
</dbReference>
<dbReference type="AlphaFoldDB" id="A0A7W6BJP9"/>
<evidence type="ECO:0000313" key="2">
    <source>
        <dbReference type="Proteomes" id="UP000571950"/>
    </source>
</evidence>
<dbReference type="Proteomes" id="UP000571950">
    <property type="component" value="Unassembled WGS sequence"/>
</dbReference>
<gene>
    <name evidence="1" type="ORF">GGR43_004024</name>
</gene>
<proteinExistence type="predicted"/>
<sequence>MTDHLHAMWRKEEAMTADQRSNGATTRSNGRALYPLWAALCYPGRVMDEKPELYREAYA</sequence>
<dbReference type="EMBL" id="JACIDT010000021">
    <property type="protein sequence ID" value="MBB3928280.1"/>
    <property type="molecule type" value="Genomic_DNA"/>
</dbReference>
<organism evidence="1 2">
    <name type="scientific">Sphingobium jiangsuense</name>
    <dbReference type="NCBI Taxonomy" id="870476"/>
    <lineage>
        <taxon>Bacteria</taxon>
        <taxon>Pseudomonadati</taxon>
        <taxon>Pseudomonadota</taxon>
        <taxon>Alphaproteobacteria</taxon>
        <taxon>Sphingomonadales</taxon>
        <taxon>Sphingomonadaceae</taxon>
        <taxon>Sphingobium</taxon>
    </lineage>
</organism>
<reference evidence="1 2" key="1">
    <citation type="submission" date="2020-08" db="EMBL/GenBank/DDBJ databases">
        <title>Genomic Encyclopedia of Type Strains, Phase IV (KMG-IV): sequencing the most valuable type-strain genomes for metagenomic binning, comparative biology and taxonomic classification.</title>
        <authorList>
            <person name="Goeker M."/>
        </authorList>
    </citation>
    <scope>NUCLEOTIDE SEQUENCE [LARGE SCALE GENOMIC DNA]</scope>
    <source>
        <strain evidence="1 2">DSM 26189</strain>
    </source>
</reference>